<gene>
    <name evidence="1" type="ORF">BES34_000060</name>
</gene>
<comment type="caution">
    <text evidence="1">The sequence shown here is derived from an EMBL/GenBank/DDBJ whole genome shotgun (WGS) entry which is preliminary data.</text>
</comment>
<dbReference type="InterPro" id="IPR011050">
    <property type="entry name" value="Pectin_lyase_fold/virulence"/>
</dbReference>
<organism evidence="1 2">
    <name type="scientific">Leptospira inadai serovar Lyme</name>
    <dbReference type="NCBI Taxonomy" id="293084"/>
    <lineage>
        <taxon>Bacteria</taxon>
        <taxon>Pseudomonadati</taxon>
        <taxon>Spirochaetota</taxon>
        <taxon>Spirochaetia</taxon>
        <taxon>Leptospirales</taxon>
        <taxon>Leptospiraceae</taxon>
        <taxon>Leptospira</taxon>
    </lineage>
</organism>
<evidence type="ECO:0008006" key="3">
    <source>
        <dbReference type="Google" id="ProtNLM"/>
    </source>
</evidence>
<protein>
    <recommendedName>
        <fullName evidence="3">Lipoprotein</fullName>
    </recommendedName>
</protein>
<dbReference type="Gene3D" id="2.160.20.10">
    <property type="entry name" value="Single-stranded right-handed beta-helix, Pectin lyase-like"/>
    <property type="match status" value="1"/>
</dbReference>
<keyword evidence="2" id="KW-1185">Reference proteome</keyword>
<dbReference type="InterPro" id="IPR012334">
    <property type="entry name" value="Pectin_lyas_fold"/>
</dbReference>
<dbReference type="RefSeq" id="WP_020988899.1">
    <property type="nucleotide sequence ID" value="NZ_MCRM02000001.1"/>
</dbReference>
<accession>A0ABX4YNC4</accession>
<dbReference type="SUPFAM" id="SSF51126">
    <property type="entry name" value="Pectin lyase-like"/>
    <property type="match status" value="1"/>
</dbReference>
<name>A0ABX4YNC4_9LEPT</name>
<evidence type="ECO:0000313" key="1">
    <source>
        <dbReference type="EMBL" id="PNV76726.1"/>
    </source>
</evidence>
<evidence type="ECO:0000313" key="2">
    <source>
        <dbReference type="Proteomes" id="UP000094669"/>
    </source>
</evidence>
<dbReference type="PROSITE" id="PS51257">
    <property type="entry name" value="PROKAR_LIPOPROTEIN"/>
    <property type="match status" value="1"/>
</dbReference>
<proteinExistence type="predicted"/>
<dbReference type="EMBL" id="MCRM02000001">
    <property type="protein sequence ID" value="PNV76726.1"/>
    <property type="molecule type" value="Genomic_DNA"/>
</dbReference>
<sequence>MYKKILITIFCVSFFGMGCYQGPSSGSLDFLIFSQLSTSVNTPLPIQVQVSGLPALASVSVGDSLGEVLTFNSNGIQSFPIKQLPGTNYALSITTQPAVTPQVICQIVNPNSQVLFPSTVVQVQCGVAFYPISVTVIGIATGNTDTLILSDNGTDQLSITNNGTYQFATTIADQQSFAINIFQPLPDQTCVFRAAPSNTGTVNGAAPSAAILNCFSPTLFSPADNTAILVTDTINITLSENPAAASCVLDATVAANPTNLGPYATMTVLGNVLTITPNTGSYSPTLNPPLNVYLKITGCTDAGGNALLEGAPLQANYSLVGNRYYVSPTGVDAAAPACSTPAAPCATIQQGVTNCAATSCHVFVSKGTYTVSTPIVLSQKTSIMGGYAPGFGKRSPSKYQTIINDGTGACGLAYATPCTPITVSLGALTANEVVKISGFGIIGSSDPTKAYTTGIFINGSIPSPGLLYIFQNTIVGGQPGSAGGLLSGIQMVNSNNTIVEYNTIYGGSGGASSAGLVADASSGIVTWNQISGYNSVGAVFPTNYSTGIDIRNMTAANTLVINSNTINPLAYIDPSVSASNFLGIFIQASNTSTNNLSILGNSIYAGNGTSTNSNAIRYNMVSSQVRLLNNQLLTPSPGFTCLYHASTVNAASSIQGNNFYGCSTLAYEAGTPSSYSSICPGGIIGGLSSTACGVPTYLSGAGAGSQNYARPPGFVAATDVYHAFMLSSNSSCYSVYGGINDNILTPFTATDIQGHARTQNIVVTAPSFIPAGAYGYSIGAFEFNGSCK</sequence>
<reference evidence="1" key="1">
    <citation type="submission" date="2018-01" db="EMBL/GenBank/DDBJ databases">
        <title>Genomic characterization of Leptospira inadai serogroup Lyme isolated from captured rat in Brazil and comparative analysis with human reference strain.</title>
        <authorList>
            <person name="Moreno L.Z."/>
            <person name="Loureiro A.P."/>
            <person name="Miraglia F."/>
            <person name="Kremer F.S."/>
            <person name="Eslabao M.R."/>
            <person name="Dellagostin O.A."/>
            <person name="Lilenbaum W."/>
            <person name="Moreno A.M."/>
        </authorList>
    </citation>
    <scope>NUCLEOTIDE SEQUENCE [LARGE SCALE GENOMIC DNA]</scope>
    <source>
        <strain evidence="1">M34/99</strain>
    </source>
</reference>
<dbReference type="Proteomes" id="UP000094669">
    <property type="component" value="Unassembled WGS sequence"/>
</dbReference>